<dbReference type="AlphaFoldDB" id="A0A9Q1G184"/>
<accession>A0A9Q1G184</accession>
<comment type="caution">
    <text evidence="1">The sequence shown here is derived from an EMBL/GenBank/DDBJ whole genome shotgun (WGS) entry which is preliminary data.</text>
</comment>
<dbReference type="InterPro" id="IPR034595">
    <property type="entry name" value="NDUFAF8"/>
</dbReference>
<name>A0A9Q1G184_SYNKA</name>
<dbReference type="EMBL" id="JAINUF010000003">
    <property type="protein sequence ID" value="KAJ8371352.1"/>
    <property type="molecule type" value="Genomic_DNA"/>
</dbReference>
<evidence type="ECO:0000313" key="1">
    <source>
        <dbReference type="EMBL" id="KAJ8371352.1"/>
    </source>
</evidence>
<evidence type="ECO:0008006" key="3">
    <source>
        <dbReference type="Google" id="ProtNLM"/>
    </source>
</evidence>
<reference evidence="1" key="1">
    <citation type="journal article" date="2023" name="Science">
        <title>Genome structures resolve the early diversification of teleost fishes.</title>
        <authorList>
            <person name="Parey E."/>
            <person name="Louis A."/>
            <person name="Montfort J."/>
            <person name="Bouchez O."/>
            <person name="Roques C."/>
            <person name="Iampietro C."/>
            <person name="Lluch J."/>
            <person name="Castinel A."/>
            <person name="Donnadieu C."/>
            <person name="Desvignes T."/>
            <person name="Floi Bucao C."/>
            <person name="Jouanno E."/>
            <person name="Wen M."/>
            <person name="Mejri S."/>
            <person name="Dirks R."/>
            <person name="Jansen H."/>
            <person name="Henkel C."/>
            <person name="Chen W.J."/>
            <person name="Zahm M."/>
            <person name="Cabau C."/>
            <person name="Klopp C."/>
            <person name="Thompson A.W."/>
            <person name="Robinson-Rechavi M."/>
            <person name="Braasch I."/>
            <person name="Lecointre G."/>
            <person name="Bobe J."/>
            <person name="Postlethwait J.H."/>
            <person name="Berthelot C."/>
            <person name="Roest Crollius H."/>
            <person name="Guiguen Y."/>
        </authorList>
    </citation>
    <scope>NUCLEOTIDE SEQUENCE</scope>
    <source>
        <strain evidence="1">WJC10195</strain>
    </source>
</reference>
<dbReference type="GO" id="GO:0005739">
    <property type="term" value="C:mitochondrion"/>
    <property type="evidence" value="ECO:0007669"/>
    <property type="project" value="InterPro"/>
</dbReference>
<protein>
    <recommendedName>
        <fullName evidence="3">NADH:ubiquinone oxidoreductase complex assembly factor 8</fullName>
    </recommendedName>
</protein>
<organism evidence="1 2">
    <name type="scientific">Synaphobranchus kaupii</name>
    <name type="common">Kaup's arrowtooth eel</name>
    <dbReference type="NCBI Taxonomy" id="118154"/>
    <lineage>
        <taxon>Eukaryota</taxon>
        <taxon>Metazoa</taxon>
        <taxon>Chordata</taxon>
        <taxon>Craniata</taxon>
        <taxon>Vertebrata</taxon>
        <taxon>Euteleostomi</taxon>
        <taxon>Actinopterygii</taxon>
        <taxon>Neopterygii</taxon>
        <taxon>Teleostei</taxon>
        <taxon>Anguilliformes</taxon>
        <taxon>Synaphobranchidae</taxon>
        <taxon>Synaphobranchus</taxon>
    </lineage>
</organism>
<dbReference type="OrthoDB" id="3821113at2759"/>
<sequence>GPGIVEGQQYGALHEVGRRRNAQLVVYLFLFVRLVKMSGTNVWTRSRERLRHFPELFAQCSTEAAAYGKCVSATTKSKQELRRDLCAAEFNALKRCFVTAAKNAGK</sequence>
<evidence type="ECO:0000313" key="2">
    <source>
        <dbReference type="Proteomes" id="UP001152622"/>
    </source>
</evidence>
<proteinExistence type="predicted"/>
<gene>
    <name evidence="1" type="ORF">SKAU_G00113800</name>
</gene>
<dbReference type="Proteomes" id="UP001152622">
    <property type="component" value="Chromosome 3"/>
</dbReference>
<dbReference type="PANTHER" id="PTHR34561">
    <property type="entry name" value="NADH DEHYDROGENASE [UBIQUINONE] 1 ALPHA SUBCOMPLEX ASSEMBLY FACTOR 8"/>
    <property type="match status" value="1"/>
</dbReference>
<dbReference type="PANTHER" id="PTHR34561:SF1">
    <property type="entry name" value="NADH DEHYDROGENASE [UBIQUINONE] 1 ALPHA SUBCOMPLEX ASSEMBLY FACTOR 8"/>
    <property type="match status" value="1"/>
</dbReference>
<keyword evidence="2" id="KW-1185">Reference proteome</keyword>
<dbReference type="GO" id="GO:0032981">
    <property type="term" value="P:mitochondrial respiratory chain complex I assembly"/>
    <property type="evidence" value="ECO:0007669"/>
    <property type="project" value="InterPro"/>
</dbReference>
<feature type="non-terminal residue" evidence="1">
    <location>
        <position position="106"/>
    </location>
</feature>